<keyword evidence="1" id="KW-0378">Hydrolase</keyword>
<dbReference type="InterPro" id="IPR049730">
    <property type="entry name" value="SNF2/RAD54-like_C"/>
</dbReference>
<organism evidence="2 3">
    <name type="scientific">Anisodus tanguticus</name>
    <dbReference type="NCBI Taxonomy" id="243964"/>
    <lineage>
        <taxon>Eukaryota</taxon>
        <taxon>Viridiplantae</taxon>
        <taxon>Streptophyta</taxon>
        <taxon>Embryophyta</taxon>
        <taxon>Tracheophyta</taxon>
        <taxon>Spermatophyta</taxon>
        <taxon>Magnoliopsida</taxon>
        <taxon>eudicotyledons</taxon>
        <taxon>Gunneridae</taxon>
        <taxon>Pentapetalae</taxon>
        <taxon>asterids</taxon>
        <taxon>lamiids</taxon>
        <taxon>Solanales</taxon>
        <taxon>Solanaceae</taxon>
        <taxon>Solanoideae</taxon>
        <taxon>Hyoscyameae</taxon>
        <taxon>Anisodus</taxon>
    </lineage>
</organism>
<dbReference type="PANTHER" id="PTHR10799">
    <property type="entry name" value="SNF2/RAD54 HELICASE FAMILY"/>
    <property type="match status" value="1"/>
</dbReference>
<dbReference type="Gene3D" id="3.40.50.300">
    <property type="entry name" value="P-loop containing nucleotide triphosphate hydrolases"/>
    <property type="match status" value="1"/>
</dbReference>
<sequence>MVANADDGVKDVTRADSPVSVPADEHFFWGKGYRVVRLQYVLECDTCKEELAVKLVDEVFLDAKNGDVSLLFESMAKEEESLIKTRAKEEEFSEEIQCISGETKLQIWQIKFDLPGRCGNEAQKKEMEEKRRAQFVIEQIVGQCGKFRLLDRLLSELFARKQKVLMLSQWTKVLDIMDYYFSERGFDVCRIDGSVKLDERKRQDSFQKMV</sequence>
<name>A0AAE1RAA4_9SOLA</name>
<keyword evidence="3" id="KW-1185">Reference proteome</keyword>
<reference evidence="2" key="1">
    <citation type="submission" date="2023-12" db="EMBL/GenBank/DDBJ databases">
        <title>Genome assembly of Anisodus tanguticus.</title>
        <authorList>
            <person name="Wang Y.-J."/>
        </authorList>
    </citation>
    <scope>NUCLEOTIDE SEQUENCE</scope>
    <source>
        <strain evidence="2">KB-2021</strain>
        <tissue evidence="2">Leaf</tissue>
    </source>
</reference>
<dbReference type="AlphaFoldDB" id="A0AAE1RAA4"/>
<accession>A0AAE1RAA4</accession>
<dbReference type="GO" id="GO:0016787">
    <property type="term" value="F:hydrolase activity"/>
    <property type="evidence" value="ECO:0007669"/>
    <property type="project" value="UniProtKB-KW"/>
</dbReference>
<proteinExistence type="predicted"/>
<dbReference type="InterPro" id="IPR027417">
    <property type="entry name" value="P-loop_NTPase"/>
</dbReference>
<dbReference type="Proteomes" id="UP001291623">
    <property type="component" value="Unassembled WGS sequence"/>
</dbReference>
<evidence type="ECO:0000313" key="2">
    <source>
        <dbReference type="EMBL" id="KAK4347970.1"/>
    </source>
</evidence>
<dbReference type="SUPFAM" id="SSF52540">
    <property type="entry name" value="P-loop containing nucleoside triphosphate hydrolases"/>
    <property type="match status" value="1"/>
</dbReference>
<evidence type="ECO:0000313" key="3">
    <source>
        <dbReference type="Proteomes" id="UP001291623"/>
    </source>
</evidence>
<comment type="caution">
    <text evidence="2">The sequence shown here is derived from an EMBL/GenBank/DDBJ whole genome shotgun (WGS) entry which is preliminary data.</text>
</comment>
<dbReference type="EMBL" id="JAVYJV010000018">
    <property type="protein sequence ID" value="KAK4347970.1"/>
    <property type="molecule type" value="Genomic_DNA"/>
</dbReference>
<dbReference type="CDD" id="cd18793">
    <property type="entry name" value="SF2_C_SNF"/>
    <property type="match status" value="1"/>
</dbReference>
<gene>
    <name evidence="2" type="ORF">RND71_034309</name>
</gene>
<protein>
    <submittedName>
        <fullName evidence="2">Uncharacterized protein</fullName>
    </submittedName>
</protein>
<evidence type="ECO:0000256" key="1">
    <source>
        <dbReference type="ARBA" id="ARBA00022801"/>
    </source>
</evidence>